<dbReference type="AlphaFoldDB" id="A0A840TGI3"/>
<dbReference type="GO" id="GO:0003700">
    <property type="term" value="F:DNA-binding transcription factor activity"/>
    <property type="evidence" value="ECO:0007669"/>
    <property type="project" value="TreeGrafter"/>
</dbReference>
<dbReference type="InterPro" id="IPR050109">
    <property type="entry name" value="HTH-type_TetR-like_transc_reg"/>
</dbReference>
<keyword evidence="1" id="KW-0805">Transcription regulation</keyword>
<evidence type="ECO:0000256" key="4">
    <source>
        <dbReference type="PROSITE-ProRule" id="PRU00335"/>
    </source>
</evidence>
<gene>
    <name evidence="6" type="ORF">HNQ92_000705</name>
</gene>
<evidence type="ECO:0000259" key="5">
    <source>
        <dbReference type="PROSITE" id="PS50977"/>
    </source>
</evidence>
<dbReference type="InterPro" id="IPR001647">
    <property type="entry name" value="HTH_TetR"/>
</dbReference>
<keyword evidence="2 4" id="KW-0238">DNA-binding</keyword>
<evidence type="ECO:0000313" key="7">
    <source>
        <dbReference type="Proteomes" id="UP000557307"/>
    </source>
</evidence>
<keyword evidence="7" id="KW-1185">Reference proteome</keyword>
<evidence type="ECO:0000256" key="3">
    <source>
        <dbReference type="ARBA" id="ARBA00023163"/>
    </source>
</evidence>
<dbReference type="PANTHER" id="PTHR30055">
    <property type="entry name" value="HTH-TYPE TRANSCRIPTIONAL REGULATOR RUTR"/>
    <property type="match status" value="1"/>
</dbReference>
<proteinExistence type="predicted"/>
<accession>A0A840TGI3</accession>
<dbReference type="SUPFAM" id="SSF46689">
    <property type="entry name" value="Homeodomain-like"/>
    <property type="match status" value="1"/>
</dbReference>
<comment type="caution">
    <text evidence="6">The sequence shown here is derived from an EMBL/GenBank/DDBJ whole genome shotgun (WGS) entry which is preliminary data.</text>
</comment>
<evidence type="ECO:0000256" key="1">
    <source>
        <dbReference type="ARBA" id="ARBA00023015"/>
    </source>
</evidence>
<dbReference type="InterPro" id="IPR009057">
    <property type="entry name" value="Homeodomain-like_sf"/>
</dbReference>
<dbReference type="EMBL" id="JACHGF010000001">
    <property type="protein sequence ID" value="MBB5282584.1"/>
    <property type="molecule type" value="Genomic_DNA"/>
</dbReference>
<feature type="DNA-binding region" description="H-T-H motif" evidence="4">
    <location>
        <begin position="25"/>
        <end position="44"/>
    </location>
</feature>
<dbReference type="RefSeq" id="WP_184170961.1">
    <property type="nucleotide sequence ID" value="NZ_JACHGF010000001.1"/>
</dbReference>
<evidence type="ECO:0000313" key="6">
    <source>
        <dbReference type="EMBL" id="MBB5282584.1"/>
    </source>
</evidence>
<evidence type="ECO:0000256" key="2">
    <source>
        <dbReference type="ARBA" id="ARBA00023125"/>
    </source>
</evidence>
<dbReference type="Proteomes" id="UP000557307">
    <property type="component" value="Unassembled WGS sequence"/>
</dbReference>
<dbReference type="PRINTS" id="PR00455">
    <property type="entry name" value="HTHTETR"/>
</dbReference>
<reference evidence="6 7" key="1">
    <citation type="submission" date="2020-08" db="EMBL/GenBank/DDBJ databases">
        <title>Genomic Encyclopedia of Type Strains, Phase IV (KMG-IV): sequencing the most valuable type-strain genomes for metagenomic binning, comparative biology and taxonomic classification.</title>
        <authorList>
            <person name="Goeker M."/>
        </authorList>
    </citation>
    <scope>NUCLEOTIDE SEQUENCE [LARGE SCALE GENOMIC DNA]</scope>
    <source>
        <strain evidence="6 7">DSM 105074</strain>
    </source>
</reference>
<protein>
    <submittedName>
        <fullName evidence="6">AcrR family transcriptional regulator</fullName>
    </submittedName>
</protein>
<dbReference type="Gene3D" id="1.10.357.10">
    <property type="entry name" value="Tetracycline Repressor, domain 2"/>
    <property type="match status" value="1"/>
</dbReference>
<dbReference type="PROSITE" id="PS50977">
    <property type="entry name" value="HTH_TETR_2"/>
    <property type="match status" value="1"/>
</dbReference>
<keyword evidence="3" id="KW-0804">Transcription</keyword>
<dbReference type="PANTHER" id="PTHR30055:SF234">
    <property type="entry name" value="HTH-TYPE TRANSCRIPTIONAL REGULATOR BETI"/>
    <property type="match status" value="1"/>
</dbReference>
<dbReference type="GO" id="GO:0000976">
    <property type="term" value="F:transcription cis-regulatory region binding"/>
    <property type="evidence" value="ECO:0007669"/>
    <property type="project" value="TreeGrafter"/>
</dbReference>
<organism evidence="6 7">
    <name type="scientific">Rhabdobacter roseus</name>
    <dbReference type="NCBI Taxonomy" id="1655419"/>
    <lineage>
        <taxon>Bacteria</taxon>
        <taxon>Pseudomonadati</taxon>
        <taxon>Bacteroidota</taxon>
        <taxon>Cytophagia</taxon>
        <taxon>Cytophagales</taxon>
        <taxon>Cytophagaceae</taxon>
        <taxon>Rhabdobacter</taxon>
    </lineage>
</organism>
<sequence>MAKKKALILEAALRLFAELGFDATPTSQIAREAGVSEGLVFRHFTSKDGLMDAILALADERMKKQVAAIARLPEPLAQIHAVIELPGRLLGEEREFWKLQFSLKWQKKYRNQSYQPSAHHLELVQIAAQAFEKLGYPEPEKEVGLLVLLLDGLSNQLLSQPEGSFDTTLVDFLKSKYQ</sequence>
<name>A0A840TGI3_9BACT</name>
<feature type="domain" description="HTH tetR-type" evidence="5">
    <location>
        <begin position="2"/>
        <end position="62"/>
    </location>
</feature>
<dbReference type="Pfam" id="PF00440">
    <property type="entry name" value="TetR_N"/>
    <property type="match status" value="1"/>
</dbReference>